<dbReference type="KEGG" id="usu:LVJ78_06000"/>
<name>A0AAE9GVK8_9NEIS</name>
<sequence>MNWLIMAGKGWEKGDYNGIFRPSESVCSVQTALGSVHISSRGNLLAQKRACRVENARKVSNLAALFALQARFCAQNLTHG</sequence>
<reference evidence="1" key="2">
    <citation type="journal article" date="2022" name="Res Sq">
        <title>Evolution of multicellular longitudinally dividing oral cavity symbionts (Neisseriaceae).</title>
        <authorList>
            <person name="Nyongesa S."/>
            <person name="Weber P."/>
            <person name="Bernet E."/>
            <person name="Pullido F."/>
            <person name="Nieckarz M."/>
            <person name="Delaby M."/>
            <person name="Nieves C."/>
            <person name="Viehboeck T."/>
            <person name="Krause N."/>
            <person name="Rivera-Millot A."/>
            <person name="Nakamura A."/>
            <person name="Vischer N."/>
            <person name="VanNieuwenhze M."/>
            <person name="Brun Y."/>
            <person name="Cava F."/>
            <person name="Bulgheresi S."/>
            <person name="Veyrier F."/>
        </authorList>
    </citation>
    <scope>NUCLEOTIDE SEQUENCE</scope>
    <source>
        <strain evidence="1">1258/02</strain>
    </source>
</reference>
<dbReference type="RefSeq" id="WP_132954890.1">
    <property type="nucleotide sequence ID" value="NZ_CP091507.1"/>
</dbReference>
<evidence type="ECO:0000313" key="1">
    <source>
        <dbReference type="EMBL" id="UOO80542.1"/>
    </source>
</evidence>
<proteinExistence type="predicted"/>
<reference evidence="1" key="1">
    <citation type="submission" date="2021-12" db="EMBL/GenBank/DDBJ databases">
        <authorList>
            <person name="Veyrier F.J."/>
        </authorList>
    </citation>
    <scope>NUCLEOTIDE SEQUENCE</scope>
    <source>
        <strain evidence="1">1258/02</strain>
    </source>
</reference>
<accession>A0AAE9GVK8</accession>
<dbReference type="Proteomes" id="UP000829756">
    <property type="component" value="Chromosome"/>
</dbReference>
<dbReference type="AlphaFoldDB" id="A0AAE9GVK8"/>
<organism evidence="1 2">
    <name type="scientific">Uruburuella suis</name>
    <dbReference type="NCBI Taxonomy" id="252130"/>
    <lineage>
        <taxon>Bacteria</taxon>
        <taxon>Pseudomonadati</taxon>
        <taxon>Pseudomonadota</taxon>
        <taxon>Betaproteobacteria</taxon>
        <taxon>Neisseriales</taxon>
        <taxon>Neisseriaceae</taxon>
        <taxon>Uruburuella</taxon>
    </lineage>
</organism>
<dbReference type="EMBL" id="CP091507">
    <property type="protein sequence ID" value="UOO80542.1"/>
    <property type="molecule type" value="Genomic_DNA"/>
</dbReference>
<gene>
    <name evidence="1" type="ORF">LVJ78_06000</name>
</gene>
<protein>
    <submittedName>
        <fullName evidence="1">Uncharacterized protein</fullName>
    </submittedName>
</protein>
<evidence type="ECO:0000313" key="2">
    <source>
        <dbReference type="Proteomes" id="UP000829756"/>
    </source>
</evidence>